<dbReference type="AlphaFoldDB" id="A0AAD8P9C7"/>
<proteinExistence type="predicted"/>
<gene>
    <name evidence="1" type="ORF">QVD17_02766</name>
</gene>
<dbReference type="Proteomes" id="UP001229421">
    <property type="component" value="Unassembled WGS sequence"/>
</dbReference>
<name>A0AAD8P9C7_TARER</name>
<keyword evidence="2" id="KW-1185">Reference proteome</keyword>
<accession>A0AAD8P9C7</accession>
<evidence type="ECO:0000313" key="1">
    <source>
        <dbReference type="EMBL" id="KAK1436982.1"/>
    </source>
</evidence>
<evidence type="ECO:0000313" key="2">
    <source>
        <dbReference type="Proteomes" id="UP001229421"/>
    </source>
</evidence>
<sequence length="129" mass="14757">MGTWGSSVHVNLIGYGLHTILLDIDIGLRKFIPTRSMMKCLFEIISVLQSADQMFDEMPRQLEIGCWKRMDLSVMMLMLLCFSTHLKAQEDQQYIEIPSDSISMLDICPSPCIGEQCWLKRARALRTAT</sequence>
<reference evidence="1" key="1">
    <citation type="journal article" date="2023" name="bioRxiv">
        <title>Improved chromosome-level genome assembly for marigold (Tagetes erecta).</title>
        <authorList>
            <person name="Jiang F."/>
            <person name="Yuan L."/>
            <person name="Wang S."/>
            <person name="Wang H."/>
            <person name="Xu D."/>
            <person name="Wang A."/>
            <person name="Fan W."/>
        </authorList>
    </citation>
    <scope>NUCLEOTIDE SEQUENCE</scope>
    <source>
        <strain evidence="1">WSJ</strain>
        <tissue evidence="1">Leaf</tissue>
    </source>
</reference>
<comment type="caution">
    <text evidence="1">The sequence shown here is derived from an EMBL/GenBank/DDBJ whole genome shotgun (WGS) entry which is preliminary data.</text>
</comment>
<dbReference type="EMBL" id="JAUHHV010000001">
    <property type="protein sequence ID" value="KAK1436982.1"/>
    <property type="molecule type" value="Genomic_DNA"/>
</dbReference>
<protein>
    <submittedName>
        <fullName evidence="1">Uncharacterized protein</fullName>
    </submittedName>
</protein>
<organism evidence="1 2">
    <name type="scientific">Tagetes erecta</name>
    <name type="common">African marigold</name>
    <dbReference type="NCBI Taxonomy" id="13708"/>
    <lineage>
        <taxon>Eukaryota</taxon>
        <taxon>Viridiplantae</taxon>
        <taxon>Streptophyta</taxon>
        <taxon>Embryophyta</taxon>
        <taxon>Tracheophyta</taxon>
        <taxon>Spermatophyta</taxon>
        <taxon>Magnoliopsida</taxon>
        <taxon>eudicotyledons</taxon>
        <taxon>Gunneridae</taxon>
        <taxon>Pentapetalae</taxon>
        <taxon>asterids</taxon>
        <taxon>campanulids</taxon>
        <taxon>Asterales</taxon>
        <taxon>Asteraceae</taxon>
        <taxon>Asteroideae</taxon>
        <taxon>Heliantheae alliance</taxon>
        <taxon>Tageteae</taxon>
        <taxon>Tagetes</taxon>
    </lineage>
</organism>